<evidence type="ECO:0000313" key="8">
    <source>
        <dbReference type="EMBL" id="KAK4745169.1"/>
    </source>
</evidence>
<comment type="caution">
    <text evidence="8">The sequence shown here is derived from an EMBL/GenBank/DDBJ whole genome shotgun (WGS) entry which is preliminary data.</text>
</comment>
<evidence type="ECO:0000256" key="4">
    <source>
        <dbReference type="ARBA" id="ARBA00023136"/>
    </source>
</evidence>
<dbReference type="Pfam" id="PF05633">
    <property type="entry name" value="ROH1-like"/>
    <property type="match status" value="1"/>
</dbReference>
<evidence type="ECO:0000256" key="5">
    <source>
        <dbReference type="ARBA" id="ARBA00035114"/>
    </source>
</evidence>
<sequence length="287" mass="31818">MHAASDRLGGGRSILSIRRDPPGYSLDALPPSSFSPHGHSDIQEADLESFQRQVTVRLRDLMSCSGPEEILSVAWTQRLIEVFLSLQEQFHGLVLKVPSPRSTAVDRTLNEYYDRSVKALDVCNAVRDGIEQVRSWGKLLEIVLARKALVDLSICTLDGKDSGPLSSHRNRSFGRSNNSSNPTTPRDYRSAGHFRSLSWSVSRAWSAARQIQAIGCNLNYPRGNEIAATHGLSLAIYTMGVVLLFVMWALVAAIPCQDRALQAHFAVPRQIVWAGPLLTLQDRIMEE</sequence>
<dbReference type="InterPro" id="IPR008511">
    <property type="entry name" value="ROH1-like"/>
</dbReference>
<name>A0AAN7GWC9_9MYRT</name>
<dbReference type="Proteomes" id="UP001345219">
    <property type="component" value="Chromosome 9"/>
</dbReference>
<dbReference type="AlphaFoldDB" id="A0AAN7GWC9"/>
<dbReference type="PANTHER" id="PTHR31509">
    <property type="entry name" value="BPS1-LIKE PROTEIN"/>
    <property type="match status" value="1"/>
</dbReference>
<protein>
    <submittedName>
        <fullName evidence="8">Uncharacterized protein</fullName>
    </submittedName>
</protein>
<proteinExistence type="inferred from homology"/>
<feature type="transmembrane region" description="Helical" evidence="7">
    <location>
        <begin position="234"/>
        <end position="254"/>
    </location>
</feature>
<evidence type="ECO:0000256" key="6">
    <source>
        <dbReference type="SAM" id="MobiDB-lite"/>
    </source>
</evidence>
<dbReference type="GO" id="GO:0016020">
    <property type="term" value="C:membrane"/>
    <property type="evidence" value="ECO:0007669"/>
    <property type="project" value="UniProtKB-SubCell"/>
</dbReference>
<keyword evidence="3 7" id="KW-1133">Transmembrane helix</keyword>
<comment type="similarity">
    <text evidence="5">Belongs to the ROH1 family.</text>
</comment>
<accession>A0AAN7GWC9</accession>
<comment type="subcellular location">
    <subcellularLocation>
        <location evidence="1">Membrane</location>
        <topology evidence="1">Single-pass membrane protein</topology>
    </subcellularLocation>
</comment>
<keyword evidence="2 7" id="KW-0812">Transmembrane</keyword>
<feature type="region of interest" description="Disordered" evidence="6">
    <location>
        <begin position="164"/>
        <end position="189"/>
    </location>
</feature>
<evidence type="ECO:0000256" key="2">
    <source>
        <dbReference type="ARBA" id="ARBA00022692"/>
    </source>
</evidence>
<keyword evidence="9" id="KW-1185">Reference proteome</keyword>
<organism evidence="8 9">
    <name type="scientific">Trapa incisa</name>
    <dbReference type="NCBI Taxonomy" id="236973"/>
    <lineage>
        <taxon>Eukaryota</taxon>
        <taxon>Viridiplantae</taxon>
        <taxon>Streptophyta</taxon>
        <taxon>Embryophyta</taxon>
        <taxon>Tracheophyta</taxon>
        <taxon>Spermatophyta</taxon>
        <taxon>Magnoliopsida</taxon>
        <taxon>eudicotyledons</taxon>
        <taxon>Gunneridae</taxon>
        <taxon>Pentapetalae</taxon>
        <taxon>rosids</taxon>
        <taxon>malvids</taxon>
        <taxon>Myrtales</taxon>
        <taxon>Lythraceae</taxon>
        <taxon>Trapa</taxon>
    </lineage>
</organism>
<reference evidence="8 9" key="1">
    <citation type="journal article" date="2023" name="Hortic Res">
        <title>Pangenome of water caltrop reveals structural variations and asymmetric subgenome divergence after allopolyploidization.</title>
        <authorList>
            <person name="Zhang X."/>
            <person name="Chen Y."/>
            <person name="Wang L."/>
            <person name="Yuan Y."/>
            <person name="Fang M."/>
            <person name="Shi L."/>
            <person name="Lu R."/>
            <person name="Comes H.P."/>
            <person name="Ma Y."/>
            <person name="Chen Y."/>
            <person name="Huang G."/>
            <person name="Zhou Y."/>
            <person name="Zheng Z."/>
            <person name="Qiu Y."/>
        </authorList>
    </citation>
    <scope>NUCLEOTIDE SEQUENCE [LARGE SCALE GENOMIC DNA]</scope>
    <source>
        <tissue evidence="8">Roots</tissue>
    </source>
</reference>
<evidence type="ECO:0000313" key="9">
    <source>
        <dbReference type="Proteomes" id="UP001345219"/>
    </source>
</evidence>
<evidence type="ECO:0000256" key="1">
    <source>
        <dbReference type="ARBA" id="ARBA00004167"/>
    </source>
</evidence>
<evidence type="ECO:0000256" key="7">
    <source>
        <dbReference type="SAM" id="Phobius"/>
    </source>
</evidence>
<evidence type="ECO:0000256" key="3">
    <source>
        <dbReference type="ARBA" id="ARBA00022989"/>
    </source>
</evidence>
<dbReference type="EMBL" id="JAXIOK010000022">
    <property type="protein sequence ID" value="KAK4745169.1"/>
    <property type="molecule type" value="Genomic_DNA"/>
</dbReference>
<gene>
    <name evidence="8" type="ORF">SAY87_011481</name>
</gene>
<keyword evidence="4 7" id="KW-0472">Membrane</keyword>